<reference evidence="6" key="1">
    <citation type="journal article" date="2017" name="Nature">
        <title>The genome of Chenopodium quinoa.</title>
        <authorList>
            <person name="Jarvis D.E."/>
            <person name="Ho Y.S."/>
            <person name="Lightfoot D.J."/>
            <person name="Schmoeckel S.M."/>
            <person name="Li B."/>
            <person name="Borm T.J.A."/>
            <person name="Ohyanagi H."/>
            <person name="Mineta K."/>
            <person name="Michell C.T."/>
            <person name="Saber N."/>
            <person name="Kharbatia N.M."/>
            <person name="Rupper R.R."/>
            <person name="Sharp A.R."/>
            <person name="Dally N."/>
            <person name="Boughton B.A."/>
            <person name="Woo Y.H."/>
            <person name="Gao G."/>
            <person name="Schijlen E.G.W.M."/>
            <person name="Guo X."/>
            <person name="Momin A.A."/>
            <person name="Negrao S."/>
            <person name="Al-Babili S."/>
            <person name="Gehring C."/>
            <person name="Roessner U."/>
            <person name="Jung C."/>
            <person name="Murphy K."/>
            <person name="Arold S.T."/>
            <person name="Gojobori T."/>
            <person name="van der Linden C.G."/>
            <person name="van Loo E.N."/>
            <person name="Jellen E.N."/>
            <person name="Maughan P.J."/>
            <person name="Tester M."/>
        </authorList>
    </citation>
    <scope>NUCLEOTIDE SEQUENCE [LARGE SCALE GENOMIC DNA]</scope>
    <source>
        <strain evidence="6">cv. PI 614886</strain>
    </source>
</reference>
<protein>
    <recommendedName>
        <fullName evidence="5">Pectinesterase inhibitor domain-containing protein</fullName>
    </recommendedName>
</protein>
<dbReference type="CDD" id="cd15796">
    <property type="entry name" value="CIF_like"/>
    <property type="match status" value="1"/>
</dbReference>
<feature type="domain" description="Pectinesterase inhibitor" evidence="5">
    <location>
        <begin position="26"/>
        <end position="172"/>
    </location>
</feature>
<dbReference type="GeneID" id="110684335"/>
<evidence type="ECO:0000256" key="3">
    <source>
        <dbReference type="ARBA" id="ARBA00038471"/>
    </source>
</evidence>
<name>A0A803LDA0_CHEQI</name>
<dbReference type="EnsemblPlants" id="AUR62009839-RA">
    <property type="protein sequence ID" value="AUR62009839-RA:cds"/>
    <property type="gene ID" value="AUR62009839"/>
</dbReference>
<dbReference type="SMART" id="SM00856">
    <property type="entry name" value="PMEI"/>
    <property type="match status" value="1"/>
</dbReference>
<dbReference type="OrthoDB" id="1918674at2759"/>
<dbReference type="InterPro" id="IPR035513">
    <property type="entry name" value="Invertase/methylesterase_inhib"/>
</dbReference>
<evidence type="ECO:0000256" key="4">
    <source>
        <dbReference type="SAM" id="SignalP"/>
    </source>
</evidence>
<evidence type="ECO:0000256" key="1">
    <source>
        <dbReference type="ARBA" id="ARBA00022729"/>
    </source>
</evidence>
<evidence type="ECO:0000259" key="5">
    <source>
        <dbReference type="SMART" id="SM00856"/>
    </source>
</evidence>
<proteinExistence type="inferred from homology"/>
<dbReference type="InterPro" id="IPR052421">
    <property type="entry name" value="PCW_Enzyme_Inhibitor"/>
</dbReference>
<dbReference type="Gramene" id="AUR62009839-RA">
    <property type="protein sequence ID" value="AUR62009839-RA:cds"/>
    <property type="gene ID" value="AUR62009839"/>
</dbReference>
<gene>
    <name evidence="6" type="primary">LOC110684335</name>
</gene>
<reference evidence="6" key="2">
    <citation type="submission" date="2021-03" db="UniProtKB">
        <authorList>
            <consortium name="EnsemblPlants"/>
        </authorList>
    </citation>
    <scope>IDENTIFICATION</scope>
</reference>
<dbReference type="InterPro" id="IPR006501">
    <property type="entry name" value="Pectinesterase_inhib_dom"/>
</dbReference>
<dbReference type="OMA" id="CKQTPHH"/>
<dbReference type="InterPro" id="IPR034087">
    <property type="entry name" value="C/VIF1"/>
</dbReference>
<sequence length="177" mass="19699">MKTLSNPLLFFLLFITLVHAYSHHKTTNDLVTTTCKQTPDPVLCEAELRSDPRSSKAADTQSLILIMIDDVKTRFSDSLQYVEELARKTHDPDTIRALKQCIRLYRVVLDTSIDLAVRAVKQGNPKFGEQAMVDAGNEAEACRMAFPEDKVPGPIPGQTRMLHGVSNVAASMIKDLE</sequence>
<dbReference type="KEGG" id="cqi:110684335"/>
<dbReference type="SUPFAM" id="SSF101148">
    <property type="entry name" value="Plant invertase/pectin methylesterase inhibitor"/>
    <property type="match status" value="1"/>
</dbReference>
<dbReference type="Pfam" id="PF04043">
    <property type="entry name" value="PMEI"/>
    <property type="match status" value="1"/>
</dbReference>
<dbReference type="Gene3D" id="1.20.140.40">
    <property type="entry name" value="Invertase/pectin methylesterase inhibitor family protein"/>
    <property type="match status" value="1"/>
</dbReference>
<keyword evidence="7" id="KW-1185">Reference proteome</keyword>
<dbReference type="RefSeq" id="XP_021716470.1">
    <property type="nucleotide sequence ID" value="XM_021860778.1"/>
</dbReference>
<dbReference type="NCBIfam" id="TIGR01614">
    <property type="entry name" value="PME_inhib"/>
    <property type="match status" value="1"/>
</dbReference>
<dbReference type="SMR" id="A0A803LDA0"/>
<comment type="similarity">
    <text evidence="3">Belongs to the PMEI family.</text>
</comment>
<organism evidence="6 7">
    <name type="scientific">Chenopodium quinoa</name>
    <name type="common">Quinoa</name>
    <dbReference type="NCBI Taxonomy" id="63459"/>
    <lineage>
        <taxon>Eukaryota</taxon>
        <taxon>Viridiplantae</taxon>
        <taxon>Streptophyta</taxon>
        <taxon>Embryophyta</taxon>
        <taxon>Tracheophyta</taxon>
        <taxon>Spermatophyta</taxon>
        <taxon>Magnoliopsida</taxon>
        <taxon>eudicotyledons</taxon>
        <taxon>Gunneridae</taxon>
        <taxon>Pentapetalae</taxon>
        <taxon>Caryophyllales</taxon>
        <taxon>Chenopodiaceae</taxon>
        <taxon>Chenopodioideae</taxon>
        <taxon>Atripliceae</taxon>
        <taxon>Chenopodium</taxon>
    </lineage>
</organism>
<feature type="signal peptide" evidence="4">
    <location>
        <begin position="1"/>
        <end position="20"/>
    </location>
</feature>
<dbReference type="GO" id="GO:0004857">
    <property type="term" value="F:enzyme inhibitor activity"/>
    <property type="evidence" value="ECO:0007669"/>
    <property type="project" value="InterPro"/>
</dbReference>
<keyword evidence="2" id="KW-1015">Disulfide bond</keyword>
<dbReference type="PANTHER" id="PTHR36710">
    <property type="entry name" value="PECTINESTERASE INHIBITOR-LIKE"/>
    <property type="match status" value="1"/>
</dbReference>
<dbReference type="AlphaFoldDB" id="A0A803LDA0"/>
<accession>A0A803LDA0</accession>
<feature type="chain" id="PRO_5030789207" description="Pectinesterase inhibitor domain-containing protein" evidence="4">
    <location>
        <begin position="21"/>
        <end position="177"/>
    </location>
</feature>
<dbReference type="PANTHER" id="PTHR36710:SF18">
    <property type="entry name" value="PECTINESTERASE INHIBITOR 5-RELATED"/>
    <property type="match status" value="1"/>
</dbReference>
<dbReference type="Proteomes" id="UP000596660">
    <property type="component" value="Unplaced"/>
</dbReference>
<evidence type="ECO:0000313" key="7">
    <source>
        <dbReference type="Proteomes" id="UP000596660"/>
    </source>
</evidence>
<keyword evidence="1 4" id="KW-0732">Signal</keyword>
<evidence type="ECO:0000313" key="6">
    <source>
        <dbReference type="EnsemblPlants" id="AUR62009839-RA:cds"/>
    </source>
</evidence>
<evidence type="ECO:0000256" key="2">
    <source>
        <dbReference type="ARBA" id="ARBA00023157"/>
    </source>
</evidence>